<keyword evidence="6 7" id="KW-0472">Membrane</keyword>
<evidence type="ECO:0000313" key="8">
    <source>
        <dbReference type="EMBL" id="BCJ95128.1"/>
    </source>
</evidence>
<dbReference type="KEGG" id="acel:acsn021_26970"/>
<gene>
    <name evidence="8" type="ORF">acsn021_26970</name>
</gene>
<dbReference type="InterPro" id="IPR035906">
    <property type="entry name" value="MetI-like_sf"/>
</dbReference>
<dbReference type="AlphaFoldDB" id="A0A6S6R7Z2"/>
<proteinExistence type="inferred from homology"/>
<evidence type="ECO:0000256" key="4">
    <source>
        <dbReference type="ARBA" id="ARBA00022692"/>
    </source>
</evidence>
<protein>
    <submittedName>
        <fullName evidence="8">Sugar ABC transporter permease</fullName>
    </submittedName>
</protein>
<dbReference type="EMBL" id="AP023367">
    <property type="protein sequence ID" value="BCJ95128.1"/>
    <property type="molecule type" value="Genomic_DNA"/>
</dbReference>
<feature type="transmembrane region" description="Helical" evidence="7">
    <location>
        <begin position="216"/>
        <end position="234"/>
    </location>
</feature>
<name>A0A6S6R7Z2_9FIRM</name>
<feature type="transmembrane region" description="Helical" evidence="7">
    <location>
        <begin position="278"/>
        <end position="299"/>
    </location>
</feature>
<evidence type="ECO:0000256" key="5">
    <source>
        <dbReference type="ARBA" id="ARBA00022989"/>
    </source>
</evidence>
<comment type="subcellular location">
    <subcellularLocation>
        <location evidence="1 7">Cell membrane</location>
        <topology evidence="1 7">Multi-pass membrane protein</topology>
    </subcellularLocation>
</comment>
<evidence type="ECO:0000313" key="9">
    <source>
        <dbReference type="Proteomes" id="UP000515561"/>
    </source>
</evidence>
<accession>A0A6S6R7Z2</accession>
<keyword evidence="2 7" id="KW-0813">Transport</keyword>
<evidence type="ECO:0000256" key="3">
    <source>
        <dbReference type="ARBA" id="ARBA00022475"/>
    </source>
</evidence>
<comment type="similarity">
    <text evidence="7">Belongs to the binding-protein-dependent transport system permease family.</text>
</comment>
<evidence type="ECO:0000256" key="6">
    <source>
        <dbReference type="ARBA" id="ARBA00023136"/>
    </source>
</evidence>
<keyword evidence="5 7" id="KW-1133">Transmembrane helix</keyword>
<dbReference type="GO" id="GO:0005886">
    <property type="term" value="C:plasma membrane"/>
    <property type="evidence" value="ECO:0007669"/>
    <property type="project" value="UniProtKB-SubCell"/>
</dbReference>
<reference evidence="8 9" key="1">
    <citation type="journal article" date="2016" name="Int. J. Syst. Evol. Microbiol.">
        <title>Descriptions of Anaerotaenia torta gen. nov., sp. nov. and Anaerocolumna cellulosilytica gen. nov., sp. nov. isolated from a methanogenic reactor of cattle waste.</title>
        <authorList>
            <person name="Uek A."/>
            <person name="Ohtaki Y."/>
            <person name="Kaku N."/>
            <person name="Ueki K."/>
        </authorList>
    </citation>
    <scope>NUCLEOTIDE SEQUENCE [LARGE SCALE GENOMIC DNA]</scope>
    <source>
        <strain evidence="8 9">SN021</strain>
    </source>
</reference>
<keyword evidence="4 7" id="KW-0812">Transmembrane</keyword>
<evidence type="ECO:0000256" key="7">
    <source>
        <dbReference type="RuleBase" id="RU363032"/>
    </source>
</evidence>
<feature type="transmembrane region" description="Helical" evidence="7">
    <location>
        <begin position="21"/>
        <end position="45"/>
    </location>
</feature>
<dbReference type="RefSeq" id="WP_184095068.1">
    <property type="nucleotide sequence ID" value="NZ_AP023367.1"/>
</dbReference>
<feature type="transmembrane region" description="Helical" evidence="7">
    <location>
        <begin position="171"/>
        <end position="195"/>
    </location>
</feature>
<dbReference type="SUPFAM" id="SSF160964">
    <property type="entry name" value="MalF N-terminal region-like"/>
    <property type="match status" value="1"/>
</dbReference>
<dbReference type="Pfam" id="PF00528">
    <property type="entry name" value="BPD_transp_1"/>
    <property type="match status" value="1"/>
</dbReference>
<keyword evidence="3" id="KW-1003">Cell membrane</keyword>
<dbReference type="Proteomes" id="UP000515561">
    <property type="component" value="Chromosome"/>
</dbReference>
<evidence type="ECO:0000256" key="2">
    <source>
        <dbReference type="ARBA" id="ARBA00022448"/>
    </source>
</evidence>
<dbReference type="PANTHER" id="PTHR30193">
    <property type="entry name" value="ABC TRANSPORTER PERMEASE PROTEIN"/>
    <property type="match status" value="1"/>
</dbReference>
<dbReference type="GO" id="GO:0055085">
    <property type="term" value="P:transmembrane transport"/>
    <property type="evidence" value="ECO:0007669"/>
    <property type="project" value="InterPro"/>
</dbReference>
<sequence>MRRNKDVQISDAVLKRRGFRYFLKENTGFLYILPWLIGFLVFKLYPFGSSLYYSFTDYDLFKDIVSFIGFKNYTQILDTAKIRKAFEVTFRYAFMTVPLKLAFALFVAYILNFKIKGVNLFRTIYYIPSILGGSVAIAVLWKFLFQNNGLINQILSIFNVVGPNWLGDSRYSLFVVSLLRVWQFGSPMVIFLAALKSVPTDLYEAASIDGASKTRQFLSVTIPLISPVIFYNLVTQLCQAFQEFNAPYIITDGGPLGSTTLISMLVYQNAFKTYQMGLASAISWLLFLIVMTLTIISFMSQKYWVYYSDDEGR</sequence>
<feature type="transmembrane region" description="Helical" evidence="7">
    <location>
        <begin position="92"/>
        <end position="111"/>
    </location>
</feature>
<dbReference type="Gene3D" id="1.10.3720.10">
    <property type="entry name" value="MetI-like"/>
    <property type="match status" value="1"/>
</dbReference>
<dbReference type="PROSITE" id="PS50928">
    <property type="entry name" value="ABC_TM1"/>
    <property type="match status" value="1"/>
</dbReference>
<dbReference type="CDD" id="cd06261">
    <property type="entry name" value="TM_PBP2"/>
    <property type="match status" value="1"/>
</dbReference>
<dbReference type="InterPro" id="IPR000515">
    <property type="entry name" value="MetI-like"/>
</dbReference>
<feature type="transmembrane region" description="Helical" evidence="7">
    <location>
        <begin position="246"/>
        <end position="266"/>
    </location>
</feature>
<evidence type="ECO:0000256" key="1">
    <source>
        <dbReference type="ARBA" id="ARBA00004651"/>
    </source>
</evidence>
<dbReference type="InterPro" id="IPR051393">
    <property type="entry name" value="ABC_transporter_permease"/>
</dbReference>
<organism evidence="8 9">
    <name type="scientific">Anaerocolumna cellulosilytica</name>
    <dbReference type="NCBI Taxonomy" id="433286"/>
    <lineage>
        <taxon>Bacteria</taxon>
        <taxon>Bacillati</taxon>
        <taxon>Bacillota</taxon>
        <taxon>Clostridia</taxon>
        <taxon>Lachnospirales</taxon>
        <taxon>Lachnospiraceae</taxon>
        <taxon>Anaerocolumna</taxon>
    </lineage>
</organism>
<feature type="transmembrane region" description="Helical" evidence="7">
    <location>
        <begin position="123"/>
        <end position="144"/>
    </location>
</feature>
<keyword evidence="9" id="KW-1185">Reference proteome</keyword>
<dbReference type="PANTHER" id="PTHR30193:SF1">
    <property type="entry name" value="ABC TRANSPORTER PERMEASE PROTEIN YESP-RELATED"/>
    <property type="match status" value="1"/>
</dbReference>
<dbReference type="SUPFAM" id="SSF161098">
    <property type="entry name" value="MetI-like"/>
    <property type="match status" value="1"/>
</dbReference>